<proteinExistence type="predicted"/>
<gene>
    <name evidence="2" type="ORF">PFICI_10970</name>
</gene>
<dbReference type="InParanoid" id="W3WW64"/>
<name>W3WW64_PESFW</name>
<evidence type="ECO:0000313" key="2">
    <source>
        <dbReference type="EMBL" id="ETS77096.1"/>
    </source>
</evidence>
<dbReference type="AlphaFoldDB" id="W3WW64"/>
<protein>
    <submittedName>
        <fullName evidence="2">Uncharacterized protein</fullName>
    </submittedName>
</protein>
<dbReference type="RefSeq" id="XP_007837742.1">
    <property type="nucleotide sequence ID" value="XM_007839551.1"/>
</dbReference>
<reference evidence="3" key="1">
    <citation type="journal article" date="2015" name="BMC Genomics">
        <title>Genomic and transcriptomic analysis of the endophytic fungus Pestalotiopsis fici reveals its lifestyle and high potential for synthesis of natural products.</title>
        <authorList>
            <person name="Wang X."/>
            <person name="Zhang X."/>
            <person name="Liu L."/>
            <person name="Xiang M."/>
            <person name="Wang W."/>
            <person name="Sun X."/>
            <person name="Che Y."/>
            <person name="Guo L."/>
            <person name="Liu G."/>
            <person name="Guo L."/>
            <person name="Wang C."/>
            <person name="Yin W.B."/>
            <person name="Stadler M."/>
            <person name="Zhang X."/>
            <person name="Liu X."/>
        </authorList>
    </citation>
    <scope>NUCLEOTIDE SEQUENCE [LARGE SCALE GENOMIC DNA]</scope>
    <source>
        <strain evidence="3">W106-1 / CGMCC3.15140</strain>
    </source>
</reference>
<dbReference type="Proteomes" id="UP000030651">
    <property type="component" value="Unassembled WGS sequence"/>
</dbReference>
<feature type="compositionally biased region" description="Basic and acidic residues" evidence="1">
    <location>
        <begin position="222"/>
        <end position="232"/>
    </location>
</feature>
<dbReference type="EMBL" id="KI912116">
    <property type="protein sequence ID" value="ETS77096.1"/>
    <property type="molecule type" value="Genomic_DNA"/>
</dbReference>
<feature type="region of interest" description="Disordered" evidence="1">
    <location>
        <begin position="204"/>
        <end position="257"/>
    </location>
</feature>
<feature type="compositionally biased region" description="Polar residues" evidence="1">
    <location>
        <begin position="204"/>
        <end position="221"/>
    </location>
</feature>
<dbReference type="GeneID" id="19275983"/>
<keyword evidence="3" id="KW-1185">Reference proteome</keyword>
<organism evidence="2 3">
    <name type="scientific">Pestalotiopsis fici (strain W106-1 / CGMCC3.15140)</name>
    <dbReference type="NCBI Taxonomy" id="1229662"/>
    <lineage>
        <taxon>Eukaryota</taxon>
        <taxon>Fungi</taxon>
        <taxon>Dikarya</taxon>
        <taxon>Ascomycota</taxon>
        <taxon>Pezizomycotina</taxon>
        <taxon>Sordariomycetes</taxon>
        <taxon>Xylariomycetidae</taxon>
        <taxon>Amphisphaeriales</taxon>
        <taxon>Sporocadaceae</taxon>
        <taxon>Pestalotiopsis</taxon>
    </lineage>
</organism>
<dbReference type="KEGG" id="pfy:PFICI_10970"/>
<dbReference type="HOGENOM" id="CLU_1019781_0_0_1"/>
<sequence>MSLPISPKRQEREDLLFTVGDAKRHRVFDPRWLASEKHYDDYKVKNPMGQMGMYAYYGKTRYAYIITSETVTVFRFFLITAPEDGMKLAMGAQYKYFSWNENPKMVSKAIWALAMFSMNDHERDVVAFDQMQSIEQWWERANPYCPKIIENVKLAKRRLSKKRGTTQDVLRSVQEGRIKKGPRKLSTLKLGDSAIAVLSDQVTLTGDHSPGRSSPINTSKSESFEQHIDLKRKPATLLEQKQQKPRPAKTIQGKLNKIELRVPKKKVSQMQVQ</sequence>
<dbReference type="OrthoDB" id="4367324at2759"/>
<evidence type="ECO:0000313" key="3">
    <source>
        <dbReference type="Proteomes" id="UP000030651"/>
    </source>
</evidence>
<accession>W3WW64</accession>
<evidence type="ECO:0000256" key="1">
    <source>
        <dbReference type="SAM" id="MobiDB-lite"/>
    </source>
</evidence>